<dbReference type="Pfam" id="PF04977">
    <property type="entry name" value="DivIC"/>
    <property type="match status" value="1"/>
</dbReference>
<dbReference type="InterPro" id="IPR007060">
    <property type="entry name" value="FtsL/DivIC"/>
</dbReference>
<gene>
    <name evidence="2" type="ORF">HPT30_04055</name>
</gene>
<keyword evidence="1" id="KW-0812">Transmembrane</keyword>
<name>A0A850EIK3_9BACL</name>
<keyword evidence="1" id="KW-1133">Transmembrane helix</keyword>
<feature type="transmembrane region" description="Helical" evidence="1">
    <location>
        <begin position="24"/>
        <end position="42"/>
    </location>
</feature>
<keyword evidence="3" id="KW-1185">Reference proteome</keyword>
<organism evidence="2 3">
    <name type="scientific">Paenibacillus agri</name>
    <dbReference type="NCBI Taxonomy" id="2744309"/>
    <lineage>
        <taxon>Bacteria</taxon>
        <taxon>Bacillati</taxon>
        <taxon>Bacillota</taxon>
        <taxon>Bacilli</taxon>
        <taxon>Bacillales</taxon>
        <taxon>Paenibacillaceae</taxon>
        <taxon>Paenibacillus</taxon>
    </lineage>
</organism>
<proteinExistence type="predicted"/>
<evidence type="ECO:0000313" key="3">
    <source>
        <dbReference type="Proteomes" id="UP000564806"/>
    </source>
</evidence>
<dbReference type="AlphaFoldDB" id="A0A850EIK3"/>
<protein>
    <submittedName>
        <fullName evidence="2">Septum formation initiator family protein</fullName>
    </submittedName>
</protein>
<comment type="caution">
    <text evidence="2">The sequence shown here is derived from an EMBL/GenBank/DDBJ whole genome shotgun (WGS) entry which is preliminary data.</text>
</comment>
<reference evidence="2" key="1">
    <citation type="submission" date="2020-06" db="EMBL/GenBank/DDBJ databases">
        <title>Paenibacillus sp. nov., isolated from soil.</title>
        <authorList>
            <person name="Seo Y.L."/>
        </authorList>
    </citation>
    <scope>NUCLEOTIDE SEQUENCE [LARGE SCALE GENOMIC DNA]</scope>
    <source>
        <strain evidence="2">JW14</strain>
    </source>
</reference>
<evidence type="ECO:0000313" key="2">
    <source>
        <dbReference type="EMBL" id="NUU59529.1"/>
    </source>
</evidence>
<dbReference type="EMBL" id="JABWCS010000188">
    <property type="protein sequence ID" value="NUU59529.1"/>
    <property type="molecule type" value="Genomic_DNA"/>
</dbReference>
<keyword evidence="1" id="KW-0472">Membrane</keyword>
<accession>A0A850EIK3</accession>
<evidence type="ECO:0000256" key="1">
    <source>
        <dbReference type="SAM" id="Phobius"/>
    </source>
</evidence>
<dbReference type="Proteomes" id="UP000564806">
    <property type="component" value="Unassembled WGS sequence"/>
</dbReference>
<dbReference type="RefSeq" id="WP_175370213.1">
    <property type="nucleotide sequence ID" value="NZ_JABWCS010000188.1"/>
</dbReference>
<sequence>MNRFSAEEKNANKASAAGAKRRKFIWLVVVTVFFGWAGYIFFSQHALIADKSADLAKKQETKDSITKSLDQLKYDVSRLNDDEYIGQLARKWYNIYPQGETPIRTEQSGK</sequence>